<keyword evidence="2" id="KW-0472">Membrane</keyword>
<sequence length="427" mass="47016">MQLHSKECSGNSIYLAIILAIFLYGLAVLVPITALADCPGGVAPSGSTVYSEGPSTTVCKTDGAYSSQTIRWLTPDGYTCDTTVETRDPNSDSQCGIGPVLPDLDFREIITQKEWVKIKQQYAHEAAIGGANSRMKIITDEQFLMKWGPDAEGTRKSVEDALNSGNLDDGPVYRDPILEENDGRAPKEYRYTPSDLPVWDFGVSLQGGVETSEIAQISAPDRESDVSSLALNLHGAKDDFLFNGQFHYRALRGTGIDDGQDSDEYGLLMMGGYQWLHQSENGVNLMFHGFLDLSGNDYGDAGDQTRYVPGAGISVDGWTPVGKLKMAYLFSHDRNADNDLEITDEKYLNVNNMSLAYTLPLTRALFLNSSLSYLYIMDIPDGMDDSSTSFDVGLAYNWQRFNMGITYVKSLDGYGREGVNFFAGYSW</sequence>
<gene>
    <name evidence="3" type="ordered locus">UWK_01437</name>
</gene>
<dbReference type="AlphaFoldDB" id="M1P8N3"/>
<evidence type="ECO:0000313" key="3">
    <source>
        <dbReference type="EMBL" id="AGF77997.1"/>
    </source>
</evidence>
<dbReference type="Proteomes" id="UP000011721">
    <property type="component" value="Chromosome"/>
</dbReference>
<protein>
    <submittedName>
        <fullName evidence="3">Uncharacterized protein</fullName>
    </submittedName>
</protein>
<dbReference type="STRING" id="1167006.UWK_01437"/>
<organism evidence="3 4">
    <name type="scientific">Desulfocapsa sulfexigens (strain DSM 10523 / SB164P1)</name>
    <dbReference type="NCBI Taxonomy" id="1167006"/>
    <lineage>
        <taxon>Bacteria</taxon>
        <taxon>Pseudomonadati</taxon>
        <taxon>Thermodesulfobacteriota</taxon>
        <taxon>Desulfobulbia</taxon>
        <taxon>Desulfobulbales</taxon>
        <taxon>Desulfocapsaceae</taxon>
        <taxon>Desulfocapsa</taxon>
    </lineage>
</organism>
<keyword evidence="2" id="KW-1133">Transmembrane helix</keyword>
<name>M1P8N3_DESSD</name>
<dbReference type="RefSeq" id="WP_015403688.1">
    <property type="nucleotide sequence ID" value="NC_020304.1"/>
</dbReference>
<keyword evidence="2" id="KW-0812">Transmembrane</keyword>
<keyword evidence="4" id="KW-1185">Reference proteome</keyword>
<dbReference type="EMBL" id="CP003985">
    <property type="protein sequence ID" value="AGF77997.1"/>
    <property type="molecule type" value="Genomic_DNA"/>
</dbReference>
<dbReference type="KEGG" id="dsf:UWK_01437"/>
<evidence type="ECO:0000256" key="1">
    <source>
        <dbReference type="SAM" id="MobiDB-lite"/>
    </source>
</evidence>
<feature type="region of interest" description="Disordered" evidence="1">
    <location>
        <begin position="162"/>
        <end position="181"/>
    </location>
</feature>
<feature type="transmembrane region" description="Helical" evidence="2">
    <location>
        <begin position="12"/>
        <end position="36"/>
    </location>
</feature>
<reference evidence="4" key="1">
    <citation type="journal article" date="2013" name="Stand. Genomic Sci.">
        <title>Complete genome sequence of Desulfocapsa sulfexigens, a marine deltaproteobacterium specialized in disproportionating inorganic sulfur compounds.</title>
        <authorList>
            <person name="Finster K.W."/>
            <person name="Kjeldsen K.U."/>
            <person name="Kube M."/>
            <person name="Reinhardt R."/>
            <person name="Mussmann M."/>
            <person name="Amann R."/>
            <person name="Schreiber L."/>
        </authorList>
    </citation>
    <scope>NUCLEOTIDE SEQUENCE [LARGE SCALE GENOMIC DNA]</scope>
    <source>
        <strain evidence="4">DSM 10523 / SB164P1</strain>
    </source>
</reference>
<evidence type="ECO:0000256" key="2">
    <source>
        <dbReference type="SAM" id="Phobius"/>
    </source>
</evidence>
<accession>M1P8N3</accession>
<evidence type="ECO:0000313" key="4">
    <source>
        <dbReference type="Proteomes" id="UP000011721"/>
    </source>
</evidence>
<proteinExistence type="predicted"/>
<dbReference type="HOGENOM" id="CLU_642104_0_0_7"/>